<accession>A0ABP0P0Q0</accession>
<proteinExistence type="predicted"/>
<reference evidence="3 4" key="1">
    <citation type="submission" date="2024-02" db="EMBL/GenBank/DDBJ databases">
        <authorList>
            <person name="Chen Y."/>
            <person name="Shah S."/>
            <person name="Dougan E. K."/>
            <person name="Thang M."/>
            <person name="Chan C."/>
        </authorList>
    </citation>
    <scope>NUCLEOTIDE SEQUENCE [LARGE SCALE GENOMIC DNA]</scope>
</reference>
<comment type="caution">
    <text evidence="3">The sequence shown here is derived from an EMBL/GenBank/DDBJ whole genome shotgun (WGS) entry which is preliminary data.</text>
</comment>
<organism evidence="3 4">
    <name type="scientific">Durusdinium trenchii</name>
    <dbReference type="NCBI Taxonomy" id="1381693"/>
    <lineage>
        <taxon>Eukaryota</taxon>
        <taxon>Sar</taxon>
        <taxon>Alveolata</taxon>
        <taxon>Dinophyceae</taxon>
        <taxon>Suessiales</taxon>
        <taxon>Symbiodiniaceae</taxon>
        <taxon>Durusdinium</taxon>
    </lineage>
</organism>
<protein>
    <submittedName>
        <fullName evidence="3">Centrosomal protein of 76 kDa</fullName>
    </submittedName>
</protein>
<sequence length="610" mass="68359">PHHRVDRAEFQRRPPPRLRASTADFVCRDTFAQSHDPCSSVFFANMIHVLSLLSLAYAAAAVREDIGLLREHSSLMEVEAEADEEMEMKMVPAKISKAIRRSMRLTAGASKVAEEKKEKAAEVAEHAAKKASEADAELEKANRMKDELEIGATKLEQVKQEAQAKLESGKEAQAAWKKEKDALKTLETEYTAENQKYDKLCKEIEEEIKQRLLGKQKAKLALAEMNKKKKTQTEKVEKLAAETAAAGGIAREAQEAAEKADAQFQEATKKCDAQKAQAEKAASVAATARVAETLAKEEVTEADEEVMAKKVMKQQIVELRNSVQEYYEFTDAMTRSMEEALAKLEEKSEEEKVEPWELMRKDVHVKSSMVKYNVMVGQFRRLFFENFDIYSMVVSSTKEIHDNAQAAWLLQCDPNEVLEIEARKTGSLAKLDEHCGRGLWKHFEVERQNFPSKEEVGGAEKAAQEMAAQTAASNTPETSSEESTVPKTEPETEPNPETQPTEPNPQTEPNPETELTGNENSNTEQTETESNEDSEPKETGTNEDSEPKETPTNEETATNENAEPTDMNEDDISNAEPADETSNDPALIQVRDLDLLREIRKHRAAERRAR</sequence>
<feature type="region of interest" description="Disordered" evidence="2">
    <location>
        <begin position="451"/>
        <end position="594"/>
    </location>
</feature>
<dbReference type="Proteomes" id="UP001642464">
    <property type="component" value="Unassembled WGS sequence"/>
</dbReference>
<evidence type="ECO:0000313" key="4">
    <source>
        <dbReference type="Proteomes" id="UP001642464"/>
    </source>
</evidence>
<name>A0ABP0P0Q0_9DINO</name>
<evidence type="ECO:0000256" key="2">
    <source>
        <dbReference type="SAM" id="MobiDB-lite"/>
    </source>
</evidence>
<feature type="compositionally biased region" description="Acidic residues" evidence="2">
    <location>
        <begin position="566"/>
        <end position="582"/>
    </location>
</feature>
<feature type="non-terminal residue" evidence="3">
    <location>
        <position position="1"/>
    </location>
</feature>
<feature type="compositionally biased region" description="Basic and acidic residues" evidence="2">
    <location>
        <begin position="534"/>
        <end position="551"/>
    </location>
</feature>
<feature type="coiled-coil region" evidence="1">
    <location>
        <begin position="124"/>
        <end position="277"/>
    </location>
</feature>
<gene>
    <name evidence="3" type="ORF">SCF082_LOCUS34817</name>
</gene>
<feature type="compositionally biased region" description="Low complexity" evidence="2">
    <location>
        <begin position="509"/>
        <end position="525"/>
    </location>
</feature>
<feature type="compositionally biased region" description="Low complexity" evidence="2">
    <location>
        <begin position="459"/>
        <end position="487"/>
    </location>
</feature>
<keyword evidence="1" id="KW-0175">Coiled coil</keyword>
<evidence type="ECO:0000313" key="3">
    <source>
        <dbReference type="EMBL" id="CAK9069613.1"/>
    </source>
</evidence>
<dbReference type="EMBL" id="CAXAMM010032347">
    <property type="protein sequence ID" value="CAK9069613.1"/>
    <property type="molecule type" value="Genomic_DNA"/>
</dbReference>
<feature type="compositionally biased region" description="Low complexity" evidence="2">
    <location>
        <begin position="553"/>
        <end position="565"/>
    </location>
</feature>
<evidence type="ECO:0000256" key="1">
    <source>
        <dbReference type="SAM" id="Coils"/>
    </source>
</evidence>
<keyword evidence="4" id="KW-1185">Reference proteome</keyword>